<evidence type="ECO:0000313" key="1">
    <source>
        <dbReference type="EMBL" id="KAI5652302.1"/>
    </source>
</evidence>
<protein>
    <submittedName>
        <fullName evidence="1">Uncharacterized protein</fullName>
    </submittedName>
</protein>
<sequence>MINLEALGTFNKSSKALVNTLPKIGVNFPAWAKGLQTIYQEIDSCGKCIKMYIRDSNGEAIKIRQKLIGVIHSVKTEGSSSCYNMHALYCFFCIRRMDHEAGRIAILWDPRLVNMEVIVMDIQVVHAAITCTVTTTKFLASSMYGLHSVVARRPLWQSLMQFGTNLATVVGYGIL</sequence>
<name>A0ACB9ZUK3_CATRO</name>
<dbReference type="Proteomes" id="UP001060085">
    <property type="component" value="Linkage Group LG07"/>
</dbReference>
<comment type="caution">
    <text evidence="1">The sequence shown here is derived from an EMBL/GenBank/DDBJ whole genome shotgun (WGS) entry which is preliminary data.</text>
</comment>
<gene>
    <name evidence="1" type="ORF">M9H77_29489</name>
</gene>
<reference evidence="2" key="1">
    <citation type="journal article" date="2023" name="Nat. Plants">
        <title>Single-cell RNA sequencing provides a high-resolution roadmap for understanding the multicellular compartmentation of specialized metabolism.</title>
        <authorList>
            <person name="Sun S."/>
            <person name="Shen X."/>
            <person name="Li Y."/>
            <person name="Li Y."/>
            <person name="Wang S."/>
            <person name="Li R."/>
            <person name="Zhang H."/>
            <person name="Shen G."/>
            <person name="Guo B."/>
            <person name="Wei J."/>
            <person name="Xu J."/>
            <person name="St-Pierre B."/>
            <person name="Chen S."/>
            <person name="Sun C."/>
        </authorList>
    </citation>
    <scope>NUCLEOTIDE SEQUENCE [LARGE SCALE GENOMIC DNA]</scope>
</reference>
<keyword evidence="2" id="KW-1185">Reference proteome</keyword>
<proteinExistence type="predicted"/>
<dbReference type="EMBL" id="CM044707">
    <property type="protein sequence ID" value="KAI5652302.1"/>
    <property type="molecule type" value="Genomic_DNA"/>
</dbReference>
<organism evidence="1 2">
    <name type="scientific">Catharanthus roseus</name>
    <name type="common">Madagascar periwinkle</name>
    <name type="synonym">Vinca rosea</name>
    <dbReference type="NCBI Taxonomy" id="4058"/>
    <lineage>
        <taxon>Eukaryota</taxon>
        <taxon>Viridiplantae</taxon>
        <taxon>Streptophyta</taxon>
        <taxon>Embryophyta</taxon>
        <taxon>Tracheophyta</taxon>
        <taxon>Spermatophyta</taxon>
        <taxon>Magnoliopsida</taxon>
        <taxon>eudicotyledons</taxon>
        <taxon>Gunneridae</taxon>
        <taxon>Pentapetalae</taxon>
        <taxon>asterids</taxon>
        <taxon>lamiids</taxon>
        <taxon>Gentianales</taxon>
        <taxon>Apocynaceae</taxon>
        <taxon>Rauvolfioideae</taxon>
        <taxon>Vinceae</taxon>
        <taxon>Catharanthinae</taxon>
        <taxon>Catharanthus</taxon>
    </lineage>
</organism>
<evidence type="ECO:0000313" key="2">
    <source>
        <dbReference type="Proteomes" id="UP001060085"/>
    </source>
</evidence>
<accession>A0ACB9ZUK3</accession>